<keyword evidence="3" id="KW-0238">DNA-binding</keyword>
<dbReference type="Pfam" id="PF00126">
    <property type="entry name" value="HTH_1"/>
    <property type="match status" value="1"/>
</dbReference>
<dbReference type="InterPro" id="IPR000847">
    <property type="entry name" value="LysR_HTH_N"/>
</dbReference>
<keyword evidence="4" id="KW-0010">Activator</keyword>
<dbReference type="SUPFAM" id="SSF46785">
    <property type="entry name" value="Winged helix' DNA-binding domain"/>
    <property type="match status" value="1"/>
</dbReference>
<dbReference type="KEGG" id="gbi:PG2T_08290"/>
<dbReference type="Gene3D" id="3.40.190.290">
    <property type="match status" value="1"/>
</dbReference>
<dbReference type="RefSeq" id="WP_068804129.1">
    <property type="nucleotide sequence ID" value="NZ_CP014671.1"/>
</dbReference>
<evidence type="ECO:0000256" key="1">
    <source>
        <dbReference type="ARBA" id="ARBA00009437"/>
    </source>
</evidence>
<evidence type="ECO:0000256" key="2">
    <source>
        <dbReference type="ARBA" id="ARBA00023015"/>
    </source>
</evidence>
<dbReference type="InterPro" id="IPR036390">
    <property type="entry name" value="WH_DNA-bd_sf"/>
</dbReference>
<keyword evidence="8" id="KW-1185">Reference proteome</keyword>
<evidence type="ECO:0000256" key="5">
    <source>
        <dbReference type="ARBA" id="ARBA00023163"/>
    </source>
</evidence>
<dbReference type="PROSITE" id="PS50931">
    <property type="entry name" value="HTH_LYSR"/>
    <property type="match status" value="1"/>
</dbReference>
<dbReference type="GO" id="GO:0003700">
    <property type="term" value="F:DNA-binding transcription factor activity"/>
    <property type="evidence" value="ECO:0007669"/>
    <property type="project" value="InterPro"/>
</dbReference>
<dbReference type="Proteomes" id="UP000092952">
    <property type="component" value="Chromosome"/>
</dbReference>
<name>A0A1B1YTL6_9GAMM</name>
<dbReference type="FunCoup" id="A0A1B1YTL6">
    <property type="interactions" value="8"/>
</dbReference>
<dbReference type="EMBL" id="CP014671">
    <property type="protein sequence ID" value="ANX04174.1"/>
    <property type="molecule type" value="Genomic_DNA"/>
</dbReference>
<dbReference type="STRING" id="1810504.PG2T_08290"/>
<feature type="domain" description="HTH lysR-type" evidence="6">
    <location>
        <begin position="4"/>
        <end position="61"/>
    </location>
</feature>
<dbReference type="GO" id="GO:0003677">
    <property type="term" value="F:DNA binding"/>
    <property type="evidence" value="ECO:0007669"/>
    <property type="project" value="UniProtKB-KW"/>
</dbReference>
<dbReference type="InParanoid" id="A0A1B1YTL6"/>
<dbReference type="NCBIfam" id="NF008284">
    <property type="entry name" value="PRK11062.1"/>
    <property type="match status" value="1"/>
</dbReference>
<sequence>MRGLNYNHLYYFWTVAREGSVIGAAKVLFLTPQTITGQLRALERTLGGRLFAPAGRGIALTELGHLAFGYAQEIFRLGSEMQAAVAGRSIDRPLPFRVGVVDVLSKVIVQRLLAPALALDRPVQLACREGPLEDLVAELALHRLDLVLADTALAANLELRAFSHLLGECGISFFAAPVVRERHPGRFPDLLREAPLLLPAPRGALRGAIDHWLDRHDIRPLIAGEFDDASLMKSFGQAGAGVFVGPSAVADDIVRQYGVVLIGATDEVRERFYAISTERRLRHPAVRVVTEGARSSLFLSGNAEKPHP</sequence>
<dbReference type="OrthoDB" id="464481at2"/>
<dbReference type="PANTHER" id="PTHR30293">
    <property type="entry name" value="TRANSCRIPTIONAL REGULATORY PROTEIN NAC-RELATED"/>
    <property type="match status" value="1"/>
</dbReference>
<evidence type="ECO:0000313" key="8">
    <source>
        <dbReference type="Proteomes" id="UP000092952"/>
    </source>
</evidence>
<proteinExistence type="inferred from homology"/>
<dbReference type="GO" id="GO:2000142">
    <property type="term" value="P:regulation of DNA-templated transcription initiation"/>
    <property type="evidence" value="ECO:0007669"/>
    <property type="project" value="TreeGrafter"/>
</dbReference>
<accession>A0A1B1YTL6</accession>
<reference evidence="8" key="1">
    <citation type="submission" date="2016-03" db="EMBL/GenBank/DDBJ databases">
        <title>Complete genome sequence of Solimmundus cernigliae, representing a novel lineage of polycyclic aromatic hydrocarbon degraders within the Gammaproteobacteria.</title>
        <authorList>
            <person name="Singleton D.R."/>
            <person name="Dickey A.N."/>
            <person name="Scholl E.H."/>
            <person name="Wright F.A."/>
            <person name="Aitken M.D."/>
        </authorList>
    </citation>
    <scope>NUCLEOTIDE SEQUENCE [LARGE SCALE GENOMIC DNA]</scope>
    <source>
        <strain evidence="8">TR3.2</strain>
    </source>
</reference>
<dbReference type="AlphaFoldDB" id="A0A1B1YTL6"/>
<dbReference type="Gene3D" id="1.10.10.10">
    <property type="entry name" value="Winged helix-like DNA-binding domain superfamily/Winged helix DNA-binding domain"/>
    <property type="match status" value="1"/>
</dbReference>
<dbReference type="SUPFAM" id="SSF53850">
    <property type="entry name" value="Periplasmic binding protein-like II"/>
    <property type="match status" value="1"/>
</dbReference>
<organism evidence="7 8">
    <name type="scientific">Immundisolibacter cernigliae</name>
    <dbReference type="NCBI Taxonomy" id="1810504"/>
    <lineage>
        <taxon>Bacteria</taxon>
        <taxon>Pseudomonadati</taxon>
        <taxon>Pseudomonadota</taxon>
        <taxon>Gammaproteobacteria</taxon>
        <taxon>Immundisolibacterales</taxon>
        <taxon>Immundisolibacteraceae</taxon>
        <taxon>Immundisolibacter</taxon>
    </lineage>
</organism>
<dbReference type="PANTHER" id="PTHR30293:SF2">
    <property type="entry name" value="TRANSCRIPTIONAL ACTIVATOR PROTEIN NHAR"/>
    <property type="match status" value="1"/>
</dbReference>
<dbReference type="InterPro" id="IPR005119">
    <property type="entry name" value="LysR_subst-bd"/>
</dbReference>
<comment type="similarity">
    <text evidence="1">Belongs to the LysR transcriptional regulatory family.</text>
</comment>
<protein>
    <submittedName>
        <fullName evidence="7">LysR family transcriptional regulator</fullName>
    </submittedName>
</protein>
<evidence type="ECO:0000259" key="6">
    <source>
        <dbReference type="PROSITE" id="PS50931"/>
    </source>
</evidence>
<dbReference type="InterPro" id="IPR036388">
    <property type="entry name" value="WH-like_DNA-bd_sf"/>
</dbReference>
<evidence type="ECO:0000313" key="7">
    <source>
        <dbReference type="EMBL" id="ANX04174.1"/>
    </source>
</evidence>
<evidence type="ECO:0000256" key="4">
    <source>
        <dbReference type="ARBA" id="ARBA00023159"/>
    </source>
</evidence>
<keyword evidence="2" id="KW-0805">Transcription regulation</keyword>
<evidence type="ECO:0000256" key="3">
    <source>
        <dbReference type="ARBA" id="ARBA00023125"/>
    </source>
</evidence>
<gene>
    <name evidence="7" type="ORF">PG2T_08290</name>
</gene>
<keyword evidence="5" id="KW-0804">Transcription</keyword>
<dbReference type="Pfam" id="PF03466">
    <property type="entry name" value="LysR_substrate"/>
    <property type="match status" value="1"/>
</dbReference>